<comment type="caution">
    <text evidence="3">The sequence shown here is derived from an EMBL/GenBank/DDBJ whole genome shotgun (WGS) entry which is preliminary data.</text>
</comment>
<evidence type="ECO:0000259" key="1">
    <source>
        <dbReference type="Pfam" id="PF00501"/>
    </source>
</evidence>
<dbReference type="AlphaFoldDB" id="A0A5D0RNR9"/>
<organism evidence="3 4">
    <name type="scientific">Maritimibacter fusiformis</name>
    <dbReference type="NCBI Taxonomy" id="2603819"/>
    <lineage>
        <taxon>Bacteria</taxon>
        <taxon>Pseudomonadati</taxon>
        <taxon>Pseudomonadota</taxon>
        <taxon>Alphaproteobacteria</taxon>
        <taxon>Rhodobacterales</taxon>
        <taxon>Roseobacteraceae</taxon>
        <taxon>Maritimibacter</taxon>
    </lineage>
</organism>
<dbReference type="InterPro" id="IPR050237">
    <property type="entry name" value="ATP-dep_AMP-bd_enzyme"/>
</dbReference>
<keyword evidence="3" id="KW-0436">Ligase</keyword>
<reference evidence="3 4" key="1">
    <citation type="submission" date="2019-08" db="EMBL/GenBank/DDBJ databases">
        <title>Identification of a novel species of the genus Boseongicola.</title>
        <authorList>
            <person name="Zhang X.-Q."/>
        </authorList>
    </citation>
    <scope>NUCLEOTIDE SEQUENCE [LARGE SCALE GENOMIC DNA]</scope>
    <source>
        <strain evidence="3 4">HY14</strain>
    </source>
</reference>
<feature type="domain" description="AMP-dependent synthetase/ligase" evidence="1">
    <location>
        <begin position="10"/>
        <end position="368"/>
    </location>
</feature>
<dbReference type="RefSeq" id="WP_148376292.1">
    <property type="nucleotide sequence ID" value="NZ_VSIY01000003.1"/>
</dbReference>
<accession>A0A5D0RNR9</accession>
<evidence type="ECO:0000313" key="4">
    <source>
        <dbReference type="Proteomes" id="UP000322080"/>
    </source>
</evidence>
<dbReference type="EMBL" id="VSIY01000003">
    <property type="protein sequence ID" value="TYB83202.1"/>
    <property type="molecule type" value="Genomic_DNA"/>
</dbReference>
<dbReference type="PANTHER" id="PTHR43767">
    <property type="entry name" value="LONG-CHAIN-FATTY-ACID--COA LIGASE"/>
    <property type="match status" value="1"/>
</dbReference>
<sequence>METLPQILARNVALIPDQTFLIWEDERISHAEFGRRTARMANVLGAAGIGPGDRVGLYLPSTPMMAVAFWACQRLGAVPAPISAMFRQSELTAILSSSRIRALVTDAATQAYFDTIRADLPGDVPAFVTGGAAGAGDTDLDAAMKDAPDSFDDHPATPHDTAALFFTSGTTGRPKAIEQTHFNNCSSFRDMMVAHGTQYGRETYLCAVPLFTNFGLTVTLNLCAYTGGTMVLHERWDTERVLTDIARHKASYFGGTPTMYVYMVGGYDPARHDLTSLRVCTTGGSPVPQPVIRRFEELSGVKVSQVYGATETCGQNVMEPVAGLRKPGAAGLPVGSSRILIVDEDGQPMPVGEVGEVVIGGDCVTPGYADDPEATAAAFGPDGWRSGDLGYVDADGFLFIVDRKKDVIITGGHNIYPLEVESTLYQHGGVSICAVVPEPDEAKGEIPVAVVVPLEGREVSADDLMAFCRDNLAAYKVPRRIELIDDMPVEAAKIRKRDLVEALKSGGLDKYRKG</sequence>
<dbReference type="Gene3D" id="3.30.300.30">
    <property type="match status" value="1"/>
</dbReference>
<dbReference type="InterPro" id="IPR045851">
    <property type="entry name" value="AMP-bd_C_sf"/>
</dbReference>
<evidence type="ECO:0000313" key="3">
    <source>
        <dbReference type="EMBL" id="TYB83202.1"/>
    </source>
</evidence>
<dbReference type="Proteomes" id="UP000322080">
    <property type="component" value="Unassembled WGS sequence"/>
</dbReference>
<dbReference type="PROSITE" id="PS00455">
    <property type="entry name" value="AMP_BINDING"/>
    <property type="match status" value="1"/>
</dbReference>
<proteinExistence type="predicted"/>
<dbReference type="InterPro" id="IPR025110">
    <property type="entry name" value="AMP-bd_C"/>
</dbReference>
<dbReference type="InterPro" id="IPR000873">
    <property type="entry name" value="AMP-dep_synth/lig_dom"/>
</dbReference>
<keyword evidence="4" id="KW-1185">Reference proteome</keyword>
<dbReference type="InterPro" id="IPR042099">
    <property type="entry name" value="ANL_N_sf"/>
</dbReference>
<dbReference type="PANTHER" id="PTHR43767:SF1">
    <property type="entry name" value="NONRIBOSOMAL PEPTIDE SYNTHASE PES1 (EUROFUNG)-RELATED"/>
    <property type="match status" value="1"/>
</dbReference>
<protein>
    <submittedName>
        <fullName evidence="3">Acyl--CoA ligase</fullName>
    </submittedName>
</protein>
<dbReference type="InterPro" id="IPR020845">
    <property type="entry name" value="AMP-binding_CS"/>
</dbReference>
<name>A0A5D0RNR9_9RHOB</name>
<gene>
    <name evidence="3" type="ORF">FVF75_03205</name>
</gene>
<dbReference type="GO" id="GO:0016878">
    <property type="term" value="F:acid-thiol ligase activity"/>
    <property type="evidence" value="ECO:0007669"/>
    <property type="project" value="UniProtKB-ARBA"/>
</dbReference>
<feature type="domain" description="AMP-binding enzyme C-terminal" evidence="2">
    <location>
        <begin position="419"/>
        <end position="489"/>
    </location>
</feature>
<dbReference type="SUPFAM" id="SSF56801">
    <property type="entry name" value="Acetyl-CoA synthetase-like"/>
    <property type="match status" value="1"/>
</dbReference>
<dbReference type="Pfam" id="PF13193">
    <property type="entry name" value="AMP-binding_C"/>
    <property type="match status" value="1"/>
</dbReference>
<dbReference type="Gene3D" id="3.40.50.12780">
    <property type="entry name" value="N-terminal domain of ligase-like"/>
    <property type="match status" value="1"/>
</dbReference>
<dbReference type="Pfam" id="PF00501">
    <property type="entry name" value="AMP-binding"/>
    <property type="match status" value="1"/>
</dbReference>
<evidence type="ECO:0000259" key="2">
    <source>
        <dbReference type="Pfam" id="PF13193"/>
    </source>
</evidence>